<organism evidence="2 3">
    <name type="scientific">Sclerotinia borealis (strain F-4128)</name>
    <dbReference type="NCBI Taxonomy" id="1432307"/>
    <lineage>
        <taxon>Eukaryota</taxon>
        <taxon>Fungi</taxon>
        <taxon>Dikarya</taxon>
        <taxon>Ascomycota</taxon>
        <taxon>Pezizomycotina</taxon>
        <taxon>Leotiomycetes</taxon>
        <taxon>Helotiales</taxon>
        <taxon>Sclerotiniaceae</taxon>
        <taxon>Sclerotinia</taxon>
    </lineage>
</organism>
<dbReference type="InterPro" id="IPR021054">
    <property type="entry name" value="Cell_wall_mannoprotein_1"/>
</dbReference>
<dbReference type="PANTHER" id="PTHR38123:SF1">
    <property type="entry name" value="HYDROPHOBIC SURFACE BINDING PROTEIN"/>
    <property type="match status" value="1"/>
</dbReference>
<dbReference type="OrthoDB" id="3485059at2759"/>
<dbReference type="HOGENOM" id="CLU_099165_0_0_1"/>
<evidence type="ECO:0008006" key="4">
    <source>
        <dbReference type="Google" id="ProtNLM"/>
    </source>
</evidence>
<dbReference type="PANTHER" id="PTHR38123">
    <property type="entry name" value="CELL WALL SERINE-THREONINE-RICH GALACTOMANNOPROTEIN MP1 (AFU_ORTHOLOGUE AFUA_4G03240)"/>
    <property type="match status" value="1"/>
</dbReference>
<feature type="chain" id="PRO_5004920575" description="Hydrophobic surface binding protein A" evidence="1">
    <location>
        <begin position="17"/>
        <end position="172"/>
    </location>
</feature>
<reference evidence="2 3" key="1">
    <citation type="journal article" date="2014" name="Genome Announc.">
        <title>Draft genome sequence of Sclerotinia borealis, a psychrophilic plant pathogenic fungus.</title>
        <authorList>
            <person name="Mardanov A.V."/>
            <person name="Beletsky A.V."/>
            <person name="Kadnikov V.V."/>
            <person name="Ignatov A.N."/>
            <person name="Ravin N.V."/>
        </authorList>
    </citation>
    <scope>NUCLEOTIDE SEQUENCE [LARGE SCALE GENOMIC DNA]</scope>
    <source>
        <strain evidence="3">F-4157</strain>
    </source>
</reference>
<protein>
    <recommendedName>
        <fullName evidence="4">Hydrophobic surface binding protein A</fullName>
    </recommendedName>
</protein>
<comment type="caution">
    <text evidence="2">The sequence shown here is derived from an EMBL/GenBank/DDBJ whole genome shotgun (WGS) entry which is preliminary data.</text>
</comment>
<dbReference type="GO" id="GO:0005576">
    <property type="term" value="C:extracellular region"/>
    <property type="evidence" value="ECO:0007669"/>
    <property type="project" value="TreeGrafter"/>
</dbReference>
<evidence type="ECO:0000313" key="2">
    <source>
        <dbReference type="EMBL" id="ESZ95235.1"/>
    </source>
</evidence>
<feature type="signal peptide" evidence="1">
    <location>
        <begin position="1"/>
        <end position="16"/>
    </location>
</feature>
<accession>W9CL44</accession>
<dbReference type="Gene3D" id="1.20.1280.140">
    <property type="match status" value="1"/>
</dbReference>
<dbReference type="Pfam" id="PF12296">
    <property type="entry name" value="HsbA"/>
    <property type="match status" value="1"/>
</dbReference>
<name>W9CL44_SCLBF</name>
<evidence type="ECO:0000256" key="1">
    <source>
        <dbReference type="SAM" id="SignalP"/>
    </source>
</evidence>
<sequence length="172" mass="17829">MVAIKNIILFISAVSAAVISKRTPETILADIATVDTNLKALTTAVDNYNGGFFQLLAVNSAESTLDTSIKNAATDASNTSQLSSDDSSNILAAVNKLIPDIQTALDALVGKMSTFDSEGLKSTVAGDLAALKKDTDTFGKAVNAISSSDVKSDFVVAVSKIDTAFTTAEAQF</sequence>
<dbReference type="Proteomes" id="UP000019487">
    <property type="component" value="Unassembled WGS sequence"/>
</dbReference>
<dbReference type="AlphaFoldDB" id="W9CL44"/>
<dbReference type="EMBL" id="AYSA01000197">
    <property type="protein sequence ID" value="ESZ95235.1"/>
    <property type="molecule type" value="Genomic_DNA"/>
</dbReference>
<keyword evidence="3" id="KW-1185">Reference proteome</keyword>
<keyword evidence="1" id="KW-0732">Signal</keyword>
<dbReference type="STRING" id="1432307.W9CL44"/>
<evidence type="ECO:0000313" key="3">
    <source>
        <dbReference type="Proteomes" id="UP000019487"/>
    </source>
</evidence>
<gene>
    <name evidence="2" type="ORF">SBOR_4347</name>
</gene>
<proteinExistence type="predicted"/>